<dbReference type="PANTHER" id="PTHR48051">
    <property type="match status" value="1"/>
</dbReference>
<dbReference type="OrthoDB" id="1394818at2759"/>
<dbReference type="Proteomes" id="UP000053259">
    <property type="component" value="Unassembled WGS sequence"/>
</dbReference>
<dbReference type="InterPro" id="IPR003591">
    <property type="entry name" value="Leu-rich_rpt_typical-subtyp"/>
</dbReference>
<dbReference type="STRING" id="253628.A0A0D2B1D4"/>
<dbReference type="PROSITE" id="PS51450">
    <property type="entry name" value="LRR"/>
    <property type="match status" value="1"/>
</dbReference>
<keyword evidence="2" id="KW-0677">Repeat</keyword>
<evidence type="ECO:0000256" key="1">
    <source>
        <dbReference type="ARBA" id="ARBA00022614"/>
    </source>
</evidence>
<evidence type="ECO:0000256" key="3">
    <source>
        <dbReference type="SAM" id="MobiDB-lite"/>
    </source>
</evidence>
<accession>A0A0D2B1D4</accession>
<dbReference type="AlphaFoldDB" id="A0A0D2B1D4"/>
<evidence type="ECO:0000313" key="5">
    <source>
        <dbReference type="EMBL" id="KIW05134.1"/>
    </source>
</evidence>
<dbReference type="GeneID" id="27311659"/>
<dbReference type="InterPro" id="IPR032675">
    <property type="entry name" value="LRR_dom_sf"/>
</dbReference>
<dbReference type="Gene3D" id="3.80.10.10">
    <property type="entry name" value="Ribonuclease Inhibitor"/>
    <property type="match status" value="1"/>
</dbReference>
<feature type="compositionally biased region" description="Polar residues" evidence="3">
    <location>
        <begin position="346"/>
        <end position="363"/>
    </location>
</feature>
<dbReference type="GO" id="GO:0005737">
    <property type="term" value="C:cytoplasm"/>
    <property type="evidence" value="ECO:0007669"/>
    <property type="project" value="TreeGrafter"/>
</dbReference>
<dbReference type="SMART" id="SM00364">
    <property type="entry name" value="LRR_BAC"/>
    <property type="match status" value="4"/>
</dbReference>
<dbReference type="InterPro" id="IPR001611">
    <property type="entry name" value="Leu-rich_rpt"/>
</dbReference>
<evidence type="ECO:0000259" key="4">
    <source>
        <dbReference type="Pfam" id="PF23598"/>
    </source>
</evidence>
<dbReference type="RefSeq" id="XP_016215003.1">
    <property type="nucleotide sequence ID" value="XM_016356914.1"/>
</dbReference>
<feature type="region of interest" description="Disordered" evidence="3">
    <location>
        <begin position="216"/>
        <end position="363"/>
    </location>
</feature>
<dbReference type="SMART" id="SM00369">
    <property type="entry name" value="LRR_TYP"/>
    <property type="match status" value="2"/>
</dbReference>
<dbReference type="HOGENOM" id="CLU_016025_0_0_1"/>
<name>A0A0D2B1D4_9PEZI</name>
<feature type="compositionally biased region" description="Polar residues" evidence="3">
    <location>
        <begin position="305"/>
        <end position="327"/>
    </location>
</feature>
<keyword evidence="6" id="KW-1185">Reference proteome</keyword>
<organism evidence="5 6">
    <name type="scientific">Verruconis gallopava</name>
    <dbReference type="NCBI Taxonomy" id="253628"/>
    <lineage>
        <taxon>Eukaryota</taxon>
        <taxon>Fungi</taxon>
        <taxon>Dikarya</taxon>
        <taxon>Ascomycota</taxon>
        <taxon>Pezizomycotina</taxon>
        <taxon>Dothideomycetes</taxon>
        <taxon>Pleosporomycetidae</taxon>
        <taxon>Venturiales</taxon>
        <taxon>Sympoventuriaceae</taxon>
        <taxon>Verruconis</taxon>
    </lineage>
</organism>
<feature type="compositionally biased region" description="Basic and acidic residues" evidence="3">
    <location>
        <begin position="222"/>
        <end position="234"/>
    </location>
</feature>
<evidence type="ECO:0000256" key="2">
    <source>
        <dbReference type="ARBA" id="ARBA00022737"/>
    </source>
</evidence>
<dbReference type="Pfam" id="PF23598">
    <property type="entry name" value="LRR_14"/>
    <property type="match status" value="1"/>
</dbReference>
<dbReference type="PANTHER" id="PTHR48051:SF46">
    <property type="entry name" value="LEUCINE RICH REPEAT-CONTAINING DOMAIN PROTEIN"/>
    <property type="match status" value="1"/>
</dbReference>
<dbReference type="InParanoid" id="A0A0D2B1D4"/>
<feature type="domain" description="Disease resistance R13L4/SHOC-2-like LRR" evidence="4">
    <location>
        <begin position="96"/>
        <end position="172"/>
    </location>
</feature>
<feature type="compositionally biased region" description="Polar residues" evidence="3">
    <location>
        <begin position="288"/>
        <end position="298"/>
    </location>
</feature>
<reference evidence="5 6" key="1">
    <citation type="submission" date="2015-01" db="EMBL/GenBank/DDBJ databases">
        <title>The Genome Sequence of Ochroconis gallopava CBS43764.</title>
        <authorList>
            <consortium name="The Broad Institute Genomics Platform"/>
            <person name="Cuomo C."/>
            <person name="de Hoog S."/>
            <person name="Gorbushina A."/>
            <person name="Stielow B."/>
            <person name="Teixiera M."/>
            <person name="Abouelleil A."/>
            <person name="Chapman S.B."/>
            <person name="Priest M."/>
            <person name="Young S.K."/>
            <person name="Wortman J."/>
            <person name="Nusbaum C."/>
            <person name="Birren B."/>
        </authorList>
    </citation>
    <scope>NUCLEOTIDE SEQUENCE [LARGE SCALE GENOMIC DNA]</scope>
    <source>
        <strain evidence="5 6">CBS 43764</strain>
    </source>
</reference>
<dbReference type="VEuPathDB" id="FungiDB:PV09_03686"/>
<gene>
    <name evidence="5" type="ORF">PV09_03686</name>
</gene>
<dbReference type="InterPro" id="IPR050216">
    <property type="entry name" value="LRR_domain-containing"/>
</dbReference>
<dbReference type="SUPFAM" id="SSF52075">
    <property type="entry name" value="Outer arm dynein light chain 1"/>
    <property type="match status" value="1"/>
</dbReference>
<evidence type="ECO:0000313" key="6">
    <source>
        <dbReference type="Proteomes" id="UP000053259"/>
    </source>
</evidence>
<protein>
    <recommendedName>
        <fullName evidence="4">Disease resistance R13L4/SHOC-2-like LRR domain-containing protein</fullName>
    </recommendedName>
</protein>
<dbReference type="EMBL" id="KN847538">
    <property type="protein sequence ID" value="KIW05134.1"/>
    <property type="molecule type" value="Genomic_DNA"/>
</dbReference>
<sequence>MSVELAPGSVPLKEASSEEVIAWVRAAIEASHEDARKADDGPTNVELQQNGVTVDLTHKNIVELPEEAIEIMKVEIERLAISHNRLTSFPLKLADCRRLRYLNVRYNALKDVPKAILQLESLEILDLSRNRIKVLPEEIGNLTSLKVLAISRNRIERLPIRLCELSRLQLLKFDDNPLVFPPPESYSMDSLQPKPTAPGELEAIVTGKIKRSLYKASKRGASSKDLDTDFDPAKTPRPAPRKGSGRYPVKASRDDIDQAVTSPPDAPPVPSIPSKHQMRSDLSVRGVSRSQRGLNASTDAPILWSPNSSFERQTPSDYSNQLTGSTLRSDHRSHAIITPRLPPSSAKLSDSSTLMTSPDSSDGSGMTAILMGQGGNVVTQFQPNLSRSIDSARIISLWTKAIVHGSRALLAFIKILEYIRGSVVNGEWGEAQLTRVDSLLRSLRNALRSLEDRRLLLPITQTPRQMNLIGRSISSTLLQVFDLTGVSRALLQDTLSKVVTDDVITKLLTVSIALGDNTDLASCIATAQYQLISARVVMMKARALLPSEFFQKLEASQASVVARRHYAPSMGAISTNASSLGNPSVNTAVSLAVRPVQSATQSPVGLSASSSVVDFPSSMSFASSPTASEPPFSSWSNRMVDPEDARRTEVQDLQYTRLLSLLNRVIQACLSPEYSALKFLTECIQDKDQQVQANPGAPGNTPMALRMWHETAESLTKTLAMVEKVVEYLPLAPTAKEFNEMQQLQEYIRFMISFWGDFCATVSSIRRAGLWKGMPGMIPKYMQMIHVPIKEFSKYLKASPQWMHLAMDTSVLPGREQVIAAPNGGEIAPETPSESFPPTPLGAALGPAAAAAMARPNAAFMSRYDQYASATNRRY</sequence>
<proteinExistence type="predicted"/>
<dbReference type="InterPro" id="IPR055414">
    <property type="entry name" value="LRR_R13L4/SHOC2-like"/>
</dbReference>
<keyword evidence="1" id="KW-0433">Leucine-rich repeat</keyword>